<dbReference type="EMBL" id="CP026095">
    <property type="protein sequence ID" value="AZV43661.1"/>
    <property type="molecule type" value="Genomic_DNA"/>
</dbReference>
<proteinExistence type="predicted"/>
<reference evidence="1 2" key="1">
    <citation type="submission" date="2018-01" db="EMBL/GenBank/DDBJ databases">
        <title>Bacillus asahii Genome sequencing and assembly.</title>
        <authorList>
            <person name="Jiang H."/>
            <person name="Feng Y."/>
            <person name="Zhao F."/>
            <person name="Lin X."/>
        </authorList>
    </citation>
    <scope>NUCLEOTIDE SEQUENCE [LARGE SCALE GENOMIC DNA]</scope>
    <source>
        <strain evidence="1 2">OM18</strain>
    </source>
</reference>
<dbReference type="KEGG" id="pasa:BAOM_3052"/>
<sequence>MVEMRFHWWNEDAEKEGTVKVSAPTVEDCIEIAEDEIEGAGLTITDYYVI</sequence>
<dbReference type="Proteomes" id="UP000283095">
    <property type="component" value="Chromosome"/>
</dbReference>
<dbReference type="RefSeq" id="WP_164853237.1">
    <property type="nucleotide sequence ID" value="NZ_CP026095.1"/>
</dbReference>
<gene>
    <name evidence="1" type="ORF">BAOM_3052</name>
</gene>
<name>A0A3Q9RPY4_9BACI</name>
<dbReference type="AlphaFoldDB" id="A0A3Q9RPY4"/>
<organism evidence="1 2">
    <name type="scientific">Peribacillus asahii</name>
    <dbReference type="NCBI Taxonomy" id="228899"/>
    <lineage>
        <taxon>Bacteria</taxon>
        <taxon>Bacillati</taxon>
        <taxon>Bacillota</taxon>
        <taxon>Bacilli</taxon>
        <taxon>Bacillales</taxon>
        <taxon>Bacillaceae</taxon>
        <taxon>Peribacillus</taxon>
    </lineage>
</organism>
<evidence type="ECO:0000313" key="2">
    <source>
        <dbReference type="Proteomes" id="UP000283095"/>
    </source>
</evidence>
<evidence type="ECO:0000313" key="1">
    <source>
        <dbReference type="EMBL" id="AZV43661.1"/>
    </source>
</evidence>
<protein>
    <submittedName>
        <fullName evidence="1">Uncharacterized protein</fullName>
    </submittedName>
</protein>
<accession>A0A3Q9RPY4</accession>